<dbReference type="InterPro" id="IPR013525">
    <property type="entry name" value="ABC2_TM"/>
</dbReference>
<feature type="region of interest" description="Disordered" evidence="8">
    <location>
        <begin position="1"/>
        <end position="58"/>
    </location>
</feature>
<feature type="compositionally biased region" description="Acidic residues" evidence="8">
    <location>
        <begin position="33"/>
        <end position="44"/>
    </location>
</feature>
<feature type="transmembrane region" description="Helical" evidence="9">
    <location>
        <begin position="1343"/>
        <end position="1364"/>
    </location>
</feature>
<evidence type="ECO:0000259" key="10">
    <source>
        <dbReference type="PROSITE" id="PS50893"/>
    </source>
</evidence>
<dbReference type="OrthoDB" id="66620at2759"/>
<feature type="transmembrane region" description="Helical" evidence="9">
    <location>
        <begin position="1465"/>
        <end position="1486"/>
    </location>
</feature>
<feature type="transmembrane region" description="Helical" evidence="9">
    <location>
        <begin position="731"/>
        <end position="754"/>
    </location>
</feature>
<feature type="transmembrane region" description="Helical" evidence="9">
    <location>
        <begin position="1266"/>
        <end position="1287"/>
    </location>
</feature>
<feature type="transmembrane region" description="Helical" evidence="9">
    <location>
        <begin position="774"/>
        <end position="800"/>
    </location>
</feature>
<dbReference type="GO" id="GO:0005524">
    <property type="term" value="F:ATP binding"/>
    <property type="evidence" value="ECO:0007669"/>
    <property type="project" value="UniProtKB-KW"/>
</dbReference>
<evidence type="ECO:0000256" key="8">
    <source>
        <dbReference type="SAM" id="MobiDB-lite"/>
    </source>
</evidence>
<feature type="transmembrane region" description="Helical" evidence="9">
    <location>
        <begin position="639"/>
        <end position="657"/>
    </location>
</feature>
<dbReference type="InterPro" id="IPR027417">
    <property type="entry name" value="P-loop_NTPase"/>
</dbReference>
<feature type="transmembrane region" description="Helical" evidence="9">
    <location>
        <begin position="1376"/>
        <end position="1395"/>
    </location>
</feature>
<feature type="transmembrane region" description="Helical" evidence="9">
    <location>
        <begin position="699"/>
        <end position="719"/>
    </location>
</feature>
<dbReference type="Proteomes" id="UP000241890">
    <property type="component" value="Unassembled WGS sequence"/>
</dbReference>
<feature type="transmembrane region" description="Helical" evidence="9">
    <location>
        <begin position="669"/>
        <end position="687"/>
    </location>
</feature>
<evidence type="ECO:0000313" key="11">
    <source>
        <dbReference type="EMBL" id="GBG34973.1"/>
    </source>
</evidence>
<evidence type="ECO:0000256" key="4">
    <source>
        <dbReference type="ARBA" id="ARBA00022741"/>
    </source>
</evidence>
<feature type="domain" description="ABC transporter" evidence="10">
    <location>
        <begin position="155"/>
        <end position="439"/>
    </location>
</feature>
<dbReference type="Pfam" id="PF00005">
    <property type="entry name" value="ABC_tran"/>
    <property type="match status" value="2"/>
</dbReference>
<evidence type="ECO:0000256" key="6">
    <source>
        <dbReference type="ARBA" id="ARBA00022989"/>
    </source>
</evidence>
<dbReference type="PROSITE" id="PS50893">
    <property type="entry name" value="ABC_TRANSPORTER_2"/>
    <property type="match status" value="2"/>
</dbReference>
<dbReference type="EMBL" id="BEYU01000240">
    <property type="protein sequence ID" value="GBG34973.1"/>
    <property type="molecule type" value="Genomic_DNA"/>
</dbReference>
<dbReference type="FunFam" id="3.40.50.300:FF:000289">
    <property type="entry name" value="ABC transporter G family member 31"/>
    <property type="match status" value="1"/>
</dbReference>
<feature type="transmembrane region" description="Helical" evidence="9">
    <location>
        <begin position="579"/>
        <end position="603"/>
    </location>
</feature>
<keyword evidence="7 9" id="KW-0472">Membrane</keyword>
<evidence type="ECO:0000256" key="1">
    <source>
        <dbReference type="ARBA" id="ARBA00004141"/>
    </source>
</evidence>
<dbReference type="CDD" id="cd03232">
    <property type="entry name" value="ABCG_PDR_domain2"/>
    <property type="match status" value="1"/>
</dbReference>
<evidence type="ECO:0000313" key="12">
    <source>
        <dbReference type="Proteomes" id="UP000241890"/>
    </source>
</evidence>
<dbReference type="GO" id="GO:0016020">
    <property type="term" value="C:membrane"/>
    <property type="evidence" value="ECO:0007669"/>
    <property type="project" value="UniProtKB-SubCell"/>
</dbReference>
<feature type="compositionally biased region" description="Acidic residues" evidence="8">
    <location>
        <begin position="14"/>
        <end position="26"/>
    </location>
</feature>
<feature type="compositionally biased region" description="Basic and acidic residues" evidence="8">
    <location>
        <begin position="1"/>
        <end position="13"/>
    </location>
</feature>
<feature type="domain" description="ABC transporter" evidence="10">
    <location>
        <begin position="886"/>
        <end position="1135"/>
    </location>
</feature>
<evidence type="ECO:0000256" key="7">
    <source>
        <dbReference type="ARBA" id="ARBA00023136"/>
    </source>
</evidence>
<feature type="transmembrane region" description="Helical" evidence="9">
    <location>
        <begin position="1316"/>
        <end position="1337"/>
    </location>
</feature>
<keyword evidence="5" id="KW-0067">ATP-binding</keyword>
<dbReference type="Pfam" id="PF01061">
    <property type="entry name" value="ABC2_membrane"/>
    <property type="match status" value="2"/>
</dbReference>
<keyword evidence="12" id="KW-1185">Reference proteome</keyword>
<comment type="subcellular location">
    <subcellularLocation>
        <location evidence="1">Membrane</location>
        <topology evidence="1">Multi-pass membrane protein</topology>
    </subcellularLocation>
</comment>
<sequence>MLADSEVPRKVETETETETLTDEEGDVILGEDGTAEDDAFNVEEGESRRKAQRPNEEEATRIRALLGRLQKQAQRQNTTDKEKVQVTLTSEEVGLLGQLMDQGLIRAPSRLGTTLGPVDRQMTMVQYANMVARAEGDDTWPVNLAFQNLTYSVNVRKVDVGISTVGTTFYKMLTPFFACDKSRRLDLPILRNVSGVFEAGKSTLVLGPPGCGVSSLFKVLSGRAKTGHARKLSGDIFYSGFTAKEIYLRKLITFIGQVDVHCPVLTVRETLQFAYDCFGGPEMAQHVMTRSGVSDEISEEEWAHIREQLEDLPQFIIDNLALTNAADTIVGDELLRGVSGGEKKRVTSAEMLMGRRPIALYDQISTGLDSAATFDICRRITGVAKSLALTPVVALLQPPPETYSLFDEILILALGHIVFHGPREDVLPYFSSIGFDCPHDRDIADFIQEVTTPARTRYQTHANAPSDEEEMARAWLESPFSQKKRDATAFWCNPGNKIESPVQRELYSVNTPVYANSFCKELNLIFVRQLKLTFRDGAFLAARIGQAIVMGVFMGSIFLDLDPNLPTSANDDQTPATQRFGILFAVLMQSLLSGLAQMPVVLAQRPVYYKQSGSFFFRTINYVLSETAVVLPIALVESILLATLVFFLSALVPWGDATQTGVIDTGARFMLFVVVLFAMNFSFGGYLRAIGAISPTPSISQVLAAISIGSTVLFSGYIITADQIPVWFIWIYWLSPIGWAFRSACLVIFGSKAFTDAQRTYSLSLFGVTEDDKYLWGGILMLLAYGILYVFISFLTYEYVRYEDNGGRQTKAGPDAEDTHDPEVAEVERVWKERNTSSMMEIGNRPIGAVEDNKSGASSANTPADNDVAVRVHTSLAQEDFEPADLVFRDLWYSVQGPEDSKGSYNLDLLKGITGYAEAGTLTALMGSSGAGKSTLMDVLALRKTGGKIRGEVLVNGRPQEKTSFSRVIGYVEQMDIHSPNATVHEAITFSAYLRQPARIPRAEKDRFVEQVIDTLKLENIRDFAIGFKTSGGLTTEQAKRVTIAVELAANPAIIFADEPTSGLDANSARIVMDGLDRIARAGRTVVCTIHQPSKDIFMKFDRLLLLRRGGEMVYFGDLGQNSQKLLDYLAAIPGTELMPNPRYNPATYMLEAIGASAGKKVKADYAAEYRESDLRRTNDEAIETLIQRNLEERRELHFDDGYASTFATQADQLMKRWWLSFWRNPGYNTTRVLVSVVIAIFFGFSFFRNGLSIESSSDVQSFIGLLYHCSTFMGVIALNTAIPTIMDERAPFYRERAANFYSVTPMVIAQTLSEFPYLLFTTLLYVSIFYFIVYLYHDAVSFFLFWFAYFLLMMTMTFWGHLLATACPNDQVANVMGGVSLGFWSISSGLMIAWDDIPGFWQWLVAINPIRYALNALVVSQLSCEDASATPMKPGCFELDTGQIVWEFTRENFGYEAHDWKFCIGALAGFAGGFRIITALCYTYVSYLKR</sequence>
<keyword evidence="6 9" id="KW-1133">Transmembrane helix</keyword>
<dbReference type="Gene3D" id="3.40.50.300">
    <property type="entry name" value="P-loop containing nucleotide triphosphate hydrolases"/>
    <property type="match status" value="2"/>
</dbReference>
<keyword evidence="2" id="KW-0813">Transport</keyword>
<dbReference type="InterPro" id="IPR034003">
    <property type="entry name" value="ABCG_PDR_2"/>
</dbReference>
<accession>A0A2R5H1L5</accession>
<protein>
    <submittedName>
        <fullName evidence="11">ABC transporter G family member 53</fullName>
    </submittedName>
</protein>
<feature type="transmembrane region" description="Helical" evidence="9">
    <location>
        <begin position="1233"/>
        <end position="1254"/>
    </location>
</feature>
<evidence type="ECO:0000256" key="2">
    <source>
        <dbReference type="ARBA" id="ARBA00022448"/>
    </source>
</evidence>
<evidence type="ECO:0000256" key="9">
    <source>
        <dbReference type="SAM" id="Phobius"/>
    </source>
</evidence>
<name>A0A2R5H1L5_9STRA</name>
<dbReference type="InterPro" id="IPR003439">
    <property type="entry name" value="ABC_transporter-like_ATP-bd"/>
</dbReference>
<dbReference type="PANTHER" id="PTHR19241">
    <property type="entry name" value="ATP-BINDING CASSETTE TRANSPORTER"/>
    <property type="match status" value="1"/>
</dbReference>
<comment type="caution">
    <text evidence="11">The sequence shown here is derived from an EMBL/GenBank/DDBJ whole genome shotgun (WGS) entry which is preliminary data.</text>
</comment>
<dbReference type="GO" id="GO:0140359">
    <property type="term" value="F:ABC-type transporter activity"/>
    <property type="evidence" value="ECO:0007669"/>
    <property type="project" value="InterPro"/>
</dbReference>
<organism evidence="11 12">
    <name type="scientific">Hondaea fermentalgiana</name>
    <dbReference type="NCBI Taxonomy" id="2315210"/>
    <lineage>
        <taxon>Eukaryota</taxon>
        <taxon>Sar</taxon>
        <taxon>Stramenopiles</taxon>
        <taxon>Bigyra</taxon>
        <taxon>Labyrinthulomycetes</taxon>
        <taxon>Thraustochytrida</taxon>
        <taxon>Thraustochytriidae</taxon>
        <taxon>Hondaea</taxon>
    </lineage>
</organism>
<evidence type="ECO:0000256" key="5">
    <source>
        <dbReference type="ARBA" id="ARBA00022840"/>
    </source>
</evidence>
<evidence type="ECO:0000256" key="3">
    <source>
        <dbReference type="ARBA" id="ARBA00022692"/>
    </source>
</evidence>
<dbReference type="SUPFAM" id="SSF52540">
    <property type="entry name" value="P-loop containing nucleoside triphosphate hydrolases"/>
    <property type="match status" value="2"/>
</dbReference>
<keyword evidence="3 9" id="KW-0812">Transmembrane</keyword>
<dbReference type="GO" id="GO:0016887">
    <property type="term" value="F:ATP hydrolysis activity"/>
    <property type="evidence" value="ECO:0007669"/>
    <property type="project" value="InterPro"/>
</dbReference>
<reference evidence="11 12" key="1">
    <citation type="submission" date="2017-12" db="EMBL/GenBank/DDBJ databases">
        <title>Sequencing, de novo assembly and annotation of complete genome of a new Thraustochytrid species, strain FCC1311.</title>
        <authorList>
            <person name="Sedici K."/>
            <person name="Godart F."/>
            <person name="Aiese Cigliano R."/>
            <person name="Sanseverino W."/>
            <person name="Barakat M."/>
            <person name="Ortet P."/>
            <person name="Marechal E."/>
            <person name="Cagnac O."/>
            <person name="Amato A."/>
        </authorList>
    </citation>
    <scope>NUCLEOTIDE SEQUENCE [LARGE SCALE GENOMIC DNA]</scope>
</reference>
<feature type="compositionally biased region" description="Basic and acidic residues" evidence="8">
    <location>
        <begin position="45"/>
        <end position="58"/>
    </location>
</feature>
<proteinExistence type="predicted"/>
<dbReference type="InParanoid" id="A0A2R5H1L5"/>
<gene>
    <name evidence="11" type="ORF">FCC1311_111962</name>
</gene>
<dbReference type="SMART" id="SM00382">
    <property type="entry name" value="AAA"/>
    <property type="match status" value="2"/>
</dbReference>
<feature type="transmembrane region" description="Helical" evidence="9">
    <location>
        <begin position="538"/>
        <end position="559"/>
    </location>
</feature>
<dbReference type="InterPro" id="IPR003593">
    <property type="entry name" value="AAA+_ATPase"/>
</dbReference>
<keyword evidence="4" id="KW-0547">Nucleotide-binding</keyword>